<protein>
    <recommendedName>
        <fullName evidence="1">HNH nuclease domain-containing protein</fullName>
    </recommendedName>
</protein>
<organism evidence="2 3">
    <name type="scientific">Tenacibaculum jejuense</name>
    <dbReference type="NCBI Taxonomy" id="584609"/>
    <lineage>
        <taxon>Bacteria</taxon>
        <taxon>Pseudomonadati</taxon>
        <taxon>Bacteroidota</taxon>
        <taxon>Flavobacteriia</taxon>
        <taxon>Flavobacteriales</taxon>
        <taxon>Flavobacteriaceae</taxon>
        <taxon>Tenacibaculum</taxon>
    </lineage>
</organism>
<dbReference type="Proteomes" id="UP000215214">
    <property type="component" value="Chromosome TJEJU"/>
</dbReference>
<dbReference type="Pfam" id="PF13391">
    <property type="entry name" value="HNH_2"/>
    <property type="match status" value="1"/>
</dbReference>
<name>A0A238U508_9FLAO</name>
<accession>A0A238U508</accession>
<dbReference type="AlphaFoldDB" id="A0A238U508"/>
<reference evidence="2 3" key="1">
    <citation type="submission" date="2017-07" db="EMBL/GenBank/DDBJ databases">
        <authorList>
            <person name="Sun Z.S."/>
            <person name="Albrecht U."/>
            <person name="Echele G."/>
            <person name="Lee C.C."/>
        </authorList>
    </citation>
    <scope>NUCLEOTIDE SEQUENCE [LARGE SCALE GENOMIC DNA]</scope>
    <source>
        <strain evidence="3">type strain: KCTC 22618</strain>
    </source>
</reference>
<evidence type="ECO:0000313" key="2">
    <source>
        <dbReference type="EMBL" id="SNR14283.1"/>
    </source>
</evidence>
<dbReference type="RefSeq" id="WP_095069147.1">
    <property type="nucleotide sequence ID" value="NZ_LT899436.1"/>
</dbReference>
<evidence type="ECO:0000313" key="3">
    <source>
        <dbReference type="Proteomes" id="UP000215214"/>
    </source>
</evidence>
<feature type="domain" description="HNH nuclease" evidence="1">
    <location>
        <begin position="199"/>
        <end position="251"/>
    </location>
</feature>
<gene>
    <name evidence="2" type="ORF">TJEJU_0499</name>
</gene>
<dbReference type="OrthoDB" id="67788at2"/>
<evidence type="ECO:0000259" key="1">
    <source>
        <dbReference type="Pfam" id="PF13391"/>
    </source>
</evidence>
<proteinExistence type="predicted"/>
<dbReference type="InterPro" id="IPR003615">
    <property type="entry name" value="HNH_nuc"/>
</dbReference>
<sequence length="299" mass="35308">MKYYWVNQGKTYKEEKEGKYLWAPVKNNKEQTFFHWNNMTKLKPNDIVFNYRKGFIIGYCQIKSHYFLASQPEEFNVDAEWENEGYMVDADYVLFSSPLNVKNIYKKIKDHLPEKYSPLNSKTEANQGYLYEINEKIAFLLFNFGKIKYKVVEKEFGNLSEEETLDYQLQETSRINLTTSRIGQGKFRQKILKKWNYKCAVSKVSVKEILIASHIIPWREANNFERLDVNNGILLSPVYDALFDKHLISFKDDGTIVISKHLKESEYSKLGITGNEKILELTPGNRKYLKSHRNKLYKI</sequence>
<dbReference type="KEGG" id="tje:TJEJU_0499"/>
<dbReference type="EMBL" id="LT899436">
    <property type="protein sequence ID" value="SNR14283.1"/>
    <property type="molecule type" value="Genomic_DNA"/>
</dbReference>
<keyword evidence="3" id="KW-1185">Reference proteome</keyword>